<protein>
    <submittedName>
        <fullName evidence="3">Type II toxin-antitoxin system PemK/MazF family toxin</fullName>
    </submittedName>
</protein>
<comment type="caution">
    <text evidence="3">The sequence shown here is derived from an EMBL/GenBank/DDBJ whole genome shotgun (WGS) entry which is preliminary data.</text>
</comment>
<comment type="similarity">
    <text evidence="1">Belongs to the PemK/MazF family.</text>
</comment>
<evidence type="ECO:0000313" key="3">
    <source>
        <dbReference type="EMBL" id="HFN01067.1"/>
    </source>
</evidence>
<keyword evidence="2" id="KW-1277">Toxin-antitoxin system</keyword>
<name>A0A7C3KHL5_9CYAN</name>
<accession>A0A7C3KHL5</accession>
<dbReference type="GO" id="GO:0003677">
    <property type="term" value="F:DNA binding"/>
    <property type="evidence" value="ECO:0007669"/>
    <property type="project" value="InterPro"/>
</dbReference>
<evidence type="ECO:0000256" key="2">
    <source>
        <dbReference type="ARBA" id="ARBA00022649"/>
    </source>
</evidence>
<dbReference type="Gene3D" id="2.30.30.110">
    <property type="match status" value="1"/>
</dbReference>
<dbReference type="AlphaFoldDB" id="A0A7C3KHL5"/>
<dbReference type="EMBL" id="DSRU01000365">
    <property type="protein sequence ID" value="HFN01067.1"/>
    <property type="molecule type" value="Genomic_DNA"/>
</dbReference>
<sequence>MNKGDLVLVPFPFTDLSQTKLRPAIVLWADPNGQDVTLCFVTSQDVSQIYPGEFVLDPVDPEFQQTGLKVISKVRVTRIVTLERRLLARRLGKLSAKQLKQLDDALVQAFQLSPNP</sequence>
<gene>
    <name evidence="3" type="ORF">ENR64_25585</name>
</gene>
<dbReference type="SUPFAM" id="SSF50118">
    <property type="entry name" value="Cell growth inhibitor/plasmid maintenance toxic component"/>
    <property type="match status" value="1"/>
</dbReference>
<evidence type="ECO:0000256" key="1">
    <source>
        <dbReference type="ARBA" id="ARBA00007521"/>
    </source>
</evidence>
<dbReference type="Pfam" id="PF02452">
    <property type="entry name" value="PemK_toxin"/>
    <property type="match status" value="1"/>
</dbReference>
<dbReference type="InterPro" id="IPR011067">
    <property type="entry name" value="Plasmid_toxin/cell-grow_inhib"/>
</dbReference>
<reference evidence="3" key="1">
    <citation type="journal article" date="2020" name="mSystems">
        <title>Genome- and Community-Level Interaction Insights into Carbon Utilization and Element Cycling Functions of Hydrothermarchaeota in Hydrothermal Sediment.</title>
        <authorList>
            <person name="Zhou Z."/>
            <person name="Liu Y."/>
            <person name="Xu W."/>
            <person name="Pan J."/>
            <person name="Luo Z.H."/>
            <person name="Li M."/>
        </authorList>
    </citation>
    <scope>NUCLEOTIDE SEQUENCE [LARGE SCALE GENOMIC DNA]</scope>
    <source>
        <strain evidence="3">SpSt-418</strain>
    </source>
</reference>
<organism evidence="3">
    <name type="scientific">Oscillatoriales cyanobacterium SpSt-418</name>
    <dbReference type="NCBI Taxonomy" id="2282169"/>
    <lineage>
        <taxon>Bacteria</taxon>
        <taxon>Bacillati</taxon>
        <taxon>Cyanobacteriota</taxon>
        <taxon>Cyanophyceae</taxon>
        <taxon>Oscillatoriophycideae</taxon>
        <taxon>Oscillatoriales</taxon>
    </lineage>
</organism>
<dbReference type="InterPro" id="IPR003477">
    <property type="entry name" value="PemK-like"/>
</dbReference>
<proteinExistence type="inferred from homology"/>